<dbReference type="EMBL" id="QJJG01000018">
    <property type="protein sequence ID" value="PXW39955.1"/>
    <property type="molecule type" value="Genomic_DNA"/>
</dbReference>
<comment type="caution">
    <text evidence="1">The sequence shown here is derived from an EMBL/GenBank/DDBJ whole genome shotgun (WGS) entry which is preliminary data.</text>
</comment>
<proteinExistence type="predicted"/>
<accession>A0A318FKZ2</accession>
<dbReference type="Proteomes" id="UP000247485">
    <property type="component" value="Unassembled WGS sequence"/>
</dbReference>
<dbReference type="AlphaFoldDB" id="A0A318FKZ2"/>
<reference evidence="1 2" key="1">
    <citation type="submission" date="2018-05" db="EMBL/GenBank/DDBJ databases">
        <title>Freshwater and sediment microbial communities from various areas in North America, analyzing microbe dynamics in response to fracking.</title>
        <authorList>
            <person name="Lamendella R."/>
        </authorList>
    </citation>
    <scope>NUCLEOTIDE SEQUENCE [LARGE SCALE GENOMIC DNA]</scope>
    <source>
        <strain evidence="1 2">67</strain>
    </source>
</reference>
<gene>
    <name evidence="1" type="ORF">DET57_1187</name>
</gene>
<organism evidence="1 2">
    <name type="scientific">Klebsiella oxytoca</name>
    <dbReference type="NCBI Taxonomy" id="571"/>
    <lineage>
        <taxon>Bacteria</taxon>
        <taxon>Pseudomonadati</taxon>
        <taxon>Pseudomonadota</taxon>
        <taxon>Gammaproteobacteria</taxon>
        <taxon>Enterobacterales</taxon>
        <taxon>Enterobacteriaceae</taxon>
        <taxon>Klebsiella/Raoultella group</taxon>
        <taxon>Klebsiella</taxon>
    </lineage>
</organism>
<name>A0A318FKZ2_KLEOX</name>
<sequence length="35" mass="4332">MKYQNNEWLHALSSPLRIHNIYYILIKEILNWMGE</sequence>
<protein>
    <submittedName>
        <fullName evidence="1">Uncharacterized protein</fullName>
    </submittedName>
</protein>
<evidence type="ECO:0000313" key="1">
    <source>
        <dbReference type="EMBL" id="PXW39955.1"/>
    </source>
</evidence>
<evidence type="ECO:0000313" key="2">
    <source>
        <dbReference type="Proteomes" id="UP000247485"/>
    </source>
</evidence>